<keyword evidence="5 7" id="KW-0472">Membrane</keyword>
<feature type="domain" description="ABC3 transporter permease C-terminal" evidence="8">
    <location>
        <begin position="281"/>
        <end position="393"/>
    </location>
</feature>
<protein>
    <submittedName>
        <fullName evidence="10">Duplicated orphan permease</fullName>
    </submittedName>
</protein>
<feature type="transmembrane region" description="Helical" evidence="7">
    <location>
        <begin position="21"/>
        <end position="43"/>
    </location>
</feature>
<feature type="transmembrane region" description="Helical" evidence="7">
    <location>
        <begin position="275"/>
        <end position="298"/>
    </location>
</feature>
<dbReference type="Pfam" id="PF02687">
    <property type="entry name" value="FtsX"/>
    <property type="match status" value="2"/>
</dbReference>
<evidence type="ECO:0000313" key="10">
    <source>
        <dbReference type="EMBL" id="SDD40948.1"/>
    </source>
</evidence>
<evidence type="ECO:0000256" key="5">
    <source>
        <dbReference type="ARBA" id="ARBA00023136"/>
    </source>
</evidence>
<dbReference type="EMBL" id="FNAG01000002">
    <property type="protein sequence ID" value="SDD40948.1"/>
    <property type="molecule type" value="Genomic_DNA"/>
</dbReference>
<dbReference type="NCBIfam" id="TIGR03434">
    <property type="entry name" value="ADOP"/>
    <property type="match status" value="1"/>
</dbReference>
<evidence type="ECO:0000313" key="11">
    <source>
        <dbReference type="Proteomes" id="UP000199603"/>
    </source>
</evidence>
<evidence type="ECO:0000256" key="1">
    <source>
        <dbReference type="ARBA" id="ARBA00004651"/>
    </source>
</evidence>
<organism evidence="10 11">
    <name type="scientific">Aquimonas voraii</name>
    <dbReference type="NCBI Taxonomy" id="265719"/>
    <lineage>
        <taxon>Bacteria</taxon>
        <taxon>Pseudomonadati</taxon>
        <taxon>Pseudomonadota</taxon>
        <taxon>Gammaproteobacteria</taxon>
        <taxon>Lysobacterales</taxon>
        <taxon>Lysobacteraceae</taxon>
        <taxon>Aquimonas</taxon>
    </lineage>
</organism>
<sequence length="806" mass="85938">MKPLIADLRHAARALARTPGFTLTAVLMLALAMGALAALFSAVNAVLLRPLPFPEAERLFYVSGDAPGSQFSGELGVANEFLVHYRERSKLIEHAAQYNGFTNTVRVDERAERLEMSSPSSEFFNALGVAPALGRLPVADEPVPVAVISDRFWADWFGRDPAVLGRTVTLFGEPREIVAVMPPHFRFPEEDTWLWMARPVDESSIGQTGRFNSAMIVRARPGVTAEALQAELSLLAAEMPERFGGTAAYSRLMQQYRVIVQPLDAQLLGPIAGPLWLLLAAAAVLLVVACANLANLFLVRAESRQRELAVRRALGAGRVQLVRLQLAESILVAAMAGMLAVLIAALLLPLLVSFAPAGVPRLSDAGLDAATLAFTAATALLSGVLCGLLPAWRGAAPELSGLREGGRGHIAGENRTRQGLVVAQTAMALTLLIGAGLLLRSANALYNVDPGYEVRDVFTFQFAPEQARLDSPAAWSRFHLEVLERLRAVPGVQSVGLVENVPLNEGTAASRARTQDMGVSAAEGQVINITYSAGDYFRSMGISLVSGREFTAQDHAGSGVLIVSRAAAERLWPGRDPLGQRLQREGREDWETVVGVVENVLQDNFWSPPEPLVYLPLMAPSTGPSWTVTTPAYVIKSARADSIGGEVRALLRELAPEAPMYRVFTLQGLVDASLTRLSFTLLTLGLAATLAVCLGAVGLYGVLSYVVASRTREIGVRMALGAPAARVQRMIVSQGLGVVAAGVCLGLMAAAVASQAIGSLLFGVQALDLATFLGMALLMLAIGALASYLPARRASRLAPMESLRRE</sequence>
<dbReference type="Pfam" id="PF12704">
    <property type="entry name" value="MacB_PCD"/>
    <property type="match status" value="2"/>
</dbReference>
<dbReference type="InterPro" id="IPR050250">
    <property type="entry name" value="Macrolide_Exporter_MacB"/>
</dbReference>
<dbReference type="AlphaFoldDB" id="A0A1G6UHT8"/>
<keyword evidence="11" id="KW-1185">Reference proteome</keyword>
<feature type="domain" description="ABC3 transporter permease C-terminal" evidence="8">
    <location>
        <begin position="686"/>
        <end position="798"/>
    </location>
</feature>
<keyword evidence="3 7" id="KW-0812">Transmembrane</keyword>
<gene>
    <name evidence="10" type="ORF">SAMN04488509_102348</name>
</gene>
<dbReference type="PANTHER" id="PTHR30572:SF4">
    <property type="entry name" value="ABC TRANSPORTER PERMEASE YTRF"/>
    <property type="match status" value="1"/>
</dbReference>
<reference evidence="10 11" key="1">
    <citation type="submission" date="2016-10" db="EMBL/GenBank/DDBJ databases">
        <authorList>
            <person name="de Groot N.N."/>
        </authorList>
    </citation>
    <scope>NUCLEOTIDE SEQUENCE [LARGE SCALE GENOMIC DNA]</scope>
    <source>
        <strain evidence="10 11">DSM 16957</strain>
    </source>
</reference>
<feature type="transmembrane region" description="Helical" evidence="7">
    <location>
        <begin position="736"/>
        <end position="757"/>
    </location>
</feature>
<feature type="transmembrane region" description="Helical" evidence="7">
    <location>
        <begin position="330"/>
        <end position="352"/>
    </location>
</feature>
<keyword evidence="4 7" id="KW-1133">Transmembrane helix</keyword>
<dbReference type="OrthoDB" id="5932075at2"/>
<comment type="similarity">
    <text evidence="6">Belongs to the ABC-4 integral membrane protein family.</text>
</comment>
<dbReference type="PANTHER" id="PTHR30572">
    <property type="entry name" value="MEMBRANE COMPONENT OF TRANSPORTER-RELATED"/>
    <property type="match status" value="1"/>
</dbReference>
<dbReference type="GO" id="GO:0022857">
    <property type="term" value="F:transmembrane transporter activity"/>
    <property type="evidence" value="ECO:0007669"/>
    <property type="project" value="TreeGrafter"/>
</dbReference>
<proteinExistence type="inferred from homology"/>
<evidence type="ECO:0000256" key="6">
    <source>
        <dbReference type="ARBA" id="ARBA00038076"/>
    </source>
</evidence>
<dbReference type="InterPro" id="IPR025857">
    <property type="entry name" value="MacB_PCD"/>
</dbReference>
<feature type="domain" description="MacB-like periplasmic core" evidence="9">
    <location>
        <begin position="419"/>
        <end position="619"/>
    </location>
</feature>
<evidence type="ECO:0000259" key="8">
    <source>
        <dbReference type="Pfam" id="PF02687"/>
    </source>
</evidence>
<evidence type="ECO:0000256" key="2">
    <source>
        <dbReference type="ARBA" id="ARBA00022475"/>
    </source>
</evidence>
<accession>A0A1G6UHT8</accession>
<evidence type="ECO:0000256" key="4">
    <source>
        <dbReference type="ARBA" id="ARBA00022989"/>
    </source>
</evidence>
<comment type="subcellular location">
    <subcellularLocation>
        <location evidence="1">Cell membrane</location>
        <topology evidence="1">Multi-pass membrane protein</topology>
    </subcellularLocation>
</comment>
<evidence type="ECO:0000256" key="7">
    <source>
        <dbReference type="SAM" id="Phobius"/>
    </source>
</evidence>
<name>A0A1G6UHT8_9GAMM</name>
<feature type="transmembrane region" description="Helical" evidence="7">
    <location>
        <begin position="681"/>
        <end position="708"/>
    </location>
</feature>
<feature type="transmembrane region" description="Helical" evidence="7">
    <location>
        <begin position="372"/>
        <end position="392"/>
    </location>
</feature>
<dbReference type="Proteomes" id="UP000199603">
    <property type="component" value="Unassembled WGS sequence"/>
</dbReference>
<dbReference type="RefSeq" id="WP_091240269.1">
    <property type="nucleotide sequence ID" value="NZ_FNAG01000002.1"/>
</dbReference>
<dbReference type="InterPro" id="IPR017800">
    <property type="entry name" value="ADOP"/>
</dbReference>
<dbReference type="InterPro" id="IPR003838">
    <property type="entry name" value="ABC3_permease_C"/>
</dbReference>
<feature type="transmembrane region" description="Helical" evidence="7">
    <location>
        <begin position="419"/>
        <end position="439"/>
    </location>
</feature>
<keyword evidence="2" id="KW-1003">Cell membrane</keyword>
<feature type="domain" description="MacB-like periplasmic core" evidence="9">
    <location>
        <begin position="22"/>
        <end position="232"/>
    </location>
</feature>
<dbReference type="STRING" id="265719.SAMN04488509_102348"/>
<feature type="transmembrane region" description="Helical" evidence="7">
    <location>
        <begin position="769"/>
        <end position="791"/>
    </location>
</feature>
<evidence type="ECO:0000256" key="3">
    <source>
        <dbReference type="ARBA" id="ARBA00022692"/>
    </source>
</evidence>
<dbReference type="GO" id="GO:0005886">
    <property type="term" value="C:plasma membrane"/>
    <property type="evidence" value="ECO:0007669"/>
    <property type="project" value="UniProtKB-SubCell"/>
</dbReference>
<evidence type="ECO:0000259" key="9">
    <source>
        <dbReference type="Pfam" id="PF12704"/>
    </source>
</evidence>